<dbReference type="Pfam" id="PF00106">
    <property type="entry name" value="adh_short"/>
    <property type="match status" value="1"/>
</dbReference>
<organism evidence="3 4">
    <name type="scientific">Venturia inaequalis</name>
    <name type="common">Apple scab fungus</name>
    <dbReference type="NCBI Taxonomy" id="5025"/>
    <lineage>
        <taxon>Eukaryota</taxon>
        <taxon>Fungi</taxon>
        <taxon>Dikarya</taxon>
        <taxon>Ascomycota</taxon>
        <taxon>Pezizomycotina</taxon>
        <taxon>Dothideomycetes</taxon>
        <taxon>Pleosporomycetidae</taxon>
        <taxon>Venturiales</taxon>
        <taxon>Venturiaceae</taxon>
        <taxon>Venturia</taxon>
    </lineage>
</organism>
<evidence type="ECO:0000256" key="1">
    <source>
        <dbReference type="ARBA" id="ARBA00006484"/>
    </source>
</evidence>
<evidence type="ECO:0000256" key="2">
    <source>
        <dbReference type="ARBA" id="ARBA00023002"/>
    </source>
</evidence>
<protein>
    <submittedName>
        <fullName evidence="3">Uncharacterized protein</fullName>
    </submittedName>
</protein>
<reference evidence="3 4" key="1">
    <citation type="submission" date="2019-07" db="EMBL/GenBank/DDBJ databases">
        <title>Venturia inaequalis Genome Resource.</title>
        <authorList>
            <person name="Lichtner F.J."/>
        </authorList>
    </citation>
    <scope>NUCLEOTIDE SEQUENCE [LARGE SCALE GENOMIC DNA]</scope>
    <source>
        <strain evidence="3 4">DMI_063113</strain>
    </source>
</reference>
<dbReference type="Proteomes" id="UP000490939">
    <property type="component" value="Unassembled WGS sequence"/>
</dbReference>
<dbReference type="PANTHER" id="PTHR44229:SF4">
    <property type="entry name" value="15-HYDROXYPROSTAGLANDIN DEHYDROGENASE [NAD(+)]"/>
    <property type="match status" value="1"/>
</dbReference>
<gene>
    <name evidence="3" type="ORF">EG327_006204</name>
</gene>
<dbReference type="EMBL" id="WNWR01000361">
    <property type="protein sequence ID" value="KAE9981547.1"/>
    <property type="molecule type" value="Genomic_DNA"/>
</dbReference>
<proteinExistence type="inferred from homology"/>
<dbReference type="Gene3D" id="3.40.50.720">
    <property type="entry name" value="NAD(P)-binding Rossmann-like Domain"/>
    <property type="match status" value="1"/>
</dbReference>
<dbReference type="InterPro" id="IPR002347">
    <property type="entry name" value="SDR_fam"/>
</dbReference>
<comment type="similarity">
    <text evidence="1">Belongs to the short-chain dehydrogenases/reductases (SDR) family.</text>
</comment>
<dbReference type="GO" id="GO:0016616">
    <property type="term" value="F:oxidoreductase activity, acting on the CH-OH group of donors, NAD or NADP as acceptor"/>
    <property type="evidence" value="ECO:0007669"/>
    <property type="project" value="TreeGrafter"/>
</dbReference>
<dbReference type="GO" id="GO:0005737">
    <property type="term" value="C:cytoplasm"/>
    <property type="evidence" value="ECO:0007669"/>
    <property type="project" value="TreeGrafter"/>
</dbReference>
<sequence>MASSFSVEGKAAIITGGGSGINFAFAKLLLSKKCNVVVADLALRPEAEEHFAGFKTSSPRVVFVKTDVTSWAALENMFTAAIREFGKIDILCAGAGIFEPTVSNFWIPPGTEKSKDDPHGDRYLTMDVNTTHPIRATQMAISHFLNPPEGEEKVSATNPKRIVICGSIAGQVYGISYPLYIASKHAISGFVRCMADLDAKLGIKVSAVAPGLVRTPLIYDSPERSQLVDFDKDAFSTPEEVAQNLLRLCIEDALPGGTILEVAAGNQTRSVMAFNDPGPQGEGHAPSNYQVGIDEVWDALGKEKWGVSQL</sequence>
<dbReference type="PRINTS" id="PR00081">
    <property type="entry name" value="GDHRDH"/>
</dbReference>
<keyword evidence="2" id="KW-0560">Oxidoreductase</keyword>
<dbReference type="InterPro" id="IPR036291">
    <property type="entry name" value="NAD(P)-bd_dom_sf"/>
</dbReference>
<name>A0A8H3V5T0_VENIN</name>
<dbReference type="AlphaFoldDB" id="A0A8H3V5T0"/>
<dbReference type="PANTHER" id="PTHR44229">
    <property type="entry name" value="15-HYDROXYPROSTAGLANDIN DEHYDROGENASE [NAD(+)]"/>
    <property type="match status" value="1"/>
</dbReference>
<dbReference type="SUPFAM" id="SSF51735">
    <property type="entry name" value="NAD(P)-binding Rossmann-fold domains"/>
    <property type="match status" value="1"/>
</dbReference>
<dbReference type="OrthoDB" id="5296at2759"/>
<evidence type="ECO:0000313" key="3">
    <source>
        <dbReference type="EMBL" id="KAE9981547.1"/>
    </source>
</evidence>
<keyword evidence="4" id="KW-1185">Reference proteome</keyword>
<dbReference type="FunFam" id="3.40.50.720:FF:000643">
    <property type="entry name" value="Short chain dehydrogenase/reductase family oxidoreductase, putative"/>
    <property type="match status" value="1"/>
</dbReference>
<comment type="caution">
    <text evidence="3">The sequence shown here is derived from an EMBL/GenBank/DDBJ whole genome shotgun (WGS) entry which is preliminary data.</text>
</comment>
<accession>A0A8H3V5T0</accession>
<evidence type="ECO:0000313" key="4">
    <source>
        <dbReference type="Proteomes" id="UP000490939"/>
    </source>
</evidence>